<dbReference type="Proteomes" id="UP000766246">
    <property type="component" value="Unassembled WGS sequence"/>
</dbReference>
<dbReference type="PANTHER" id="PTHR33202">
    <property type="entry name" value="ZINC UPTAKE REGULATION PROTEIN"/>
    <property type="match status" value="1"/>
</dbReference>
<evidence type="ECO:0000313" key="9">
    <source>
        <dbReference type="Proteomes" id="UP000766246"/>
    </source>
</evidence>
<reference evidence="8" key="1">
    <citation type="submission" date="2019-04" db="EMBL/GenBank/DDBJ databases">
        <title>Evolution of Biomass-Degrading Anaerobic Consortia Revealed by Metagenomics.</title>
        <authorList>
            <person name="Peng X."/>
        </authorList>
    </citation>
    <scope>NUCLEOTIDE SEQUENCE</scope>
    <source>
        <strain evidence="8">SIG311</strain>
    </source>
</reference>
<dbReference type="GO" id="GO:0003700">
    <property type="term" value="F:DNA-binding transcription factor activity"/>
    <property type="evidence" value="ECO:0007669"/>
    <property type="project" value="InterPro"/>
</dbReference>
<keyword evidence="5" id="KW-0238">DNA-binding</keyword>
<evidence type="ECO:0000256" key="5">
    <source>
        <dbReference type="ARBA" id="ARBA00023125"/>
    </source>
</evidence>
<evidence type="ECO:0000256" key="4">
    <source>
        <dbReference type="ARBA" id="ARBA00023015"/>
    </source>
</evidence>
<keyword evidence="3 7" id="KW-0862">Zinc</keyword>
<comment type="similarity">
    <text evidence="1">Belongs to the Fur family.</text>
</comment>
<dbReference type="InterPro" id="IPR036388">
    <property type="entry name" value="WH-like_DNA-bd_sf"/>
</dbReference>
<evidence type="ECO:0000256" key="1">
    <source>
        <dbReference type="ARBA" id="ARBA00007957"/>
    </source>
</evidence>
<feature type="binding site" evidence="7">
    <location>
        <position position="119"/>
    </location>
    <ligand>
        <name>Zn(2+)</name>
        <dbReference type="ChEBI" id="CHEBI:29105"/>
    </ligand>
</feature>
<organism evidence="8 9">
    <name type="scientific">Pseudobutyrivibrio ruminis</name>
    <dbReference type="NCBI Taxonomy" id="46206"/>
    <lineage>
        <taxon>Bacteria</taxon>
        <taxon>Bacillati</taxon>
        <taxon>Bacillota</taxon>
        <taxon>Clostridia</taxon>
        <taxon>Lachnospirales</taxon>
        <taxon>Lachnospiraceae</taxon>
        <taxon>Pseudobutyrivibrio</taxon>
    </lineage>
</organism>
<dbReference type="Gene3D" id="1.10.10.10">
    <property type="entry name" value="Winged helix-like DNA-binding domain superfamily/Winged helix DNA-binding domain"/>
    <property type="match status" value="1"/>
</dbReference>
<keyword evidence="2" id="KW-0678">Repressor</keyword>
<dbReference type="GO" id="GO:1900376">
    <property type="term" value="P:regulation of secondary metabolite biosynthetic process"/>
    <property type="evidence" value="ECO:0007669"/>
    <property type="project" value="TreeGrafter"/>
</dbReference>
<dbReference type="EMBL" id="SVER01000001">
    <property type="protein sequence ID" value="MBE5918204.1"/>
    <property type="molecule type" value="Genomic_DNA"/>
</dbReference>
<comment type="caution">
    <text evidence="8">The sequence shown here is derived from an EMBL/GenBank/DDBJ whole genome shotgun (WGS) entry which is preliminary data.</text>
</comment>
<evidence type="ECO:0000256" key="6">
    <source>
        <dbReference type="ARBA" id="ARBA00023163"/>
    </source>
</evidence>
<dbReference type="GO" id="GO:0008270">
    <property type="term" value="F:zinc ion binding"/>
    <property type="evidence" value="ECO:0007669"/>
    <property type="project" value="TreeGrafter"/>
</dbReference>
<evidence type="ECO:0000256" key="2">
    <source>
        <dbReference type="ARBA" id="ARBA00022491"/>
    </source>
</evidence>
<dbReference type="PANTHER" id="PTHR33202:SF7">
    <property type="entry name" value="FERRIC UPTAKE REGULATION PROTEIN"/>
    <property type="match status" value="1"/>
</dbReference>
<evidence type="ECO:0000256" key="3">
    <source>
        <dbReference type="ARBA" id="ARBA00022833"/>
    </source>
</evidence>
<dbReference type="SUPFAM" id="SSF46785">
    <property type="entry name" value="Winged helix' DNA-binding domain"/>
    <property type="match status" value="1"/>
</dbReference>
<proteinExistence type="inferred from homology"/>
<comment type="cofactor">
    <cofactor evidence="7">
        <name>Zn(2+)</name>
        <dbReference type="ChEBI" id="CHEBI:29105"/>
    </cofactor>
    <text evidence="7">Binds 1 zinc ion per subunit.</text>
</comment>
<gene>
    <name evidence="8" type="ORF">E7272_00015</name>
</gene>
<dbReference type="InterPro" id="IPR036390">
    <property type="entry name" value="WH_DNA-bd_sf"/>
</dbReference>
<sequence>MNYSRQRESIKEYLMSTREHPTADIIYQHVKADYPKISLGTVYRNLTLLVDLGEVRKISTGDGTEHYDADTSAHSHYYCRCCHRVMDLEVTPSVDQILAASSAGLGTIEIANLLFTGVCQSCLNEQSKE</sequence>
<dbReference type="AlphaFoldDB" id="A0A927U4T8"/>
<evidence type="ECO:0000313" key="8">
    <source>
        <dbReference type="EMBL" id="MBE5918204.1"/>
    </source>
</evidence>
<feature type="binding site" evidence="7">
    <location>
        <position position="122"/>
    </location>
    <ligand>
        <name>Zn(2+)</name>
        <dbReference type="ChEBI" id="CHEBI:29105"/>
    </ligand>
</feature>
<name>A0A927U4T8_9FIRM</name>
<dbReference type="GO" id="GO:0045892">
    <property type="term" value="P:negative regulation of DNA-templated transcription"/>
    <property type="evidence" value="ECO:0007669"/>
    <property type="project" value="TreeGrafter"/>
</dbReference>
<dbReference type="GO" id="GO:0000976">
    <property type="term" value="F:transcription cis-regulatory region binding"/>
    <property type="evidence" value="ECO:0007669"/>
    <property type="project" value="TreeGrafter"/>
</dbReference>
<keyword evidence="6" id="KW-0804">Transcription</keyword>
<dbReference type="InterPro" id="IPR043135">
    <property type="entry name" value="Fur_C"/>
</dbReference>
<dbReference type="CDD" id="cd07153">
    <property type="entry name" value="Fur_like"/>
    <property type="match status" value="1"/>
</dbReference>
<keyword evidence="4" id="KW-0805">Transcription regulation</keyword>
<feature type="binding site" evidence="7">
    <location>
        <position position="82"/>
    </location>
    <ligand>
        <name>Zn(2+)</name>
        <dbReference type="ChEBI" id="CHEBI:29105"/>
    </ligand>
</feature>
<dbReference type="InterPro" id="IPR002481">
    <property type="entry name" value="FUR"/>
</dbReference>
<protein>
    <submittedName>
        <fullName evidence="8">Transcriptional repressor</fullName>
    </submittedName>
</protein>
<dbReference type="Gene3D" id="3.30.1490.190">
    <property type="match status" value="1"/>
</dbReference>
<keyword evidence="7" id="KW-0479">Metal-binding</keyword>
<evidence type="ECO:0000256" key="7">
    <source>
        <dbReference type="PIRSR" id="PIRSR602481-1"/>
    </source>
</evidence>
<accession>A0A927U4T8</accession>
<feature type="binding site" evidence="7">
    <location>
        <position position="79"/>
    </location>
    <ligand>
        <name>Zn(2+)</name>
        <dbReference type="ChEBI" id="CHEBI:29105"/>
    </ligand>
</feature>
<dbReference type="Pfam" id="PF01475">
    <property type="entry name" value="FUR"/>
    <property type="match status" value="1"/>
</dbReference>